<reference evidence="1 2" key="1">
    <citation type="journal article" date="2018" name="Sci. Rep.">
        <title>Genomic signatures of local adaptation to the degree of environmental predictability in rotifers.</title>
        <authorList>
            <person name="Franch-Gras L."/>
            <person name="Hahn C."/>
            <person name="Garcia-Roger E.M."/>
            <person name="Carmona M.J."/>
            <person name="Serra M."/>
            <person name="Gomez A."/>
        </authorList>
    </citation>
    <scope>NUCLEOTIDE SEQUENCE [LARGE SCALE GENOMIC DNA]</scope>
    <source>
        <strain evidence="1">HYR1</strain>
    </source>
</reference>
<proteinExistence type="predicted"/>
<keyword evidence="2" id="KW-1185">Reference proteome</keyword>
<evidence type="ECO:0000313" key="1">
    <source>
        <dbReference type="EMBL" id="RNA15389.1"/>
    </source>
</evidence>
<organism evidence="1 2">
    <name type="scientific">Brachionus plicatilis</name>
    <name type="common">Marine rotifer</name>
    <name type="synonym">Brachionus muelleri</name>
    <dbReference type="NCBI Taxonomy" id="10195"/>
    <lineage>
        <taxon>Eukaryota</taxon>
        <taxon>Metazoa</taxon>
        <taxon>Spiralia</taxon>
        <taxon>Gnathifera</taxon>
        <taxon>Rotifera</taxon>
        <taxon>Eurotatoria</taxon>
        <taxon>Monogononta</taxon>
        <taxon>Pseudotrocha</taxon>
        <taxon>Ploima</taxon>
        <taxon>Brachionidae</taxon>
        <taxon>Brachionus</taxon>
    </lineage>
</organism>
<dbReference type="AlphaFoldDB" id="A0A3M7QVZ0"/>
<comment type="caution">
    <text evidence="1">The sequence shown here is derived from an EMBL/GenBank/DDBJ whole genome shotgun (WGS) entry which is preliminary data.</text>
</comment>
<evidence type="ECO:0000313" key="2">
    <source>
        <dbReference type="Proteomes" id="UP000276133"/>
    </source>
</evidence>
<accession>A0A3M7QVZ0</accession>
<protein>
    <submittedName>
        <fullName evidence="1">Uncharacterized protein</fullName>
    </submittedName>
</protein>
<dbReference type="Proteomes" id="UP000276133">
    <property type="component" value="Unassembled WGS sequence"/>
</dbReference>
<sequence>MGLSQVCVSFRTFGRNYRSFKENNYYLNKKCNKVCCTMLQIFIKFIKYTWKIFISAFFEKRKINKIKYSDKI</sequence>
<dbReference type="EMBL" id="REGN01004961">
    <property type="protein sequence ID" value="RNA15389.1"/>
    <property type="molecule type" value="Genomic_DNA"/>
</dbReference>
<gene>
    <name evidence="1" type="ORF">BpHYR1_049194</name>
</gene>
<name>A0A3M7QVZ0_BRAPC</name>